<dbReference type="HOGENOM" id="CLU_035311_1_0_11"/>
<keyword evidence="2" id="KW-0805">Transcription regulation</keyword>
<dbReference type="InterPro" id="IPR013325">
    <property type="entry name" value="RNA_pol_sigma_r2"/>
</dbReference>
<evidence type="ECO:0000256" key="4">
    <source>
        <dbReference type="ARBA" id="ARBA00023163"/>
    </source>
</evidence>
<dbReference type="Pfam" id="PF04542">
    <property type="entry name" value="Sigma70_r2"/>
    <property type="match status" value="1"/>
</dbReference>
<dbReference type="InterPro" id="IPR007627">
    <property type="entry name" value="RNA_pol_sigma70_r2"/>
</dbReference>
<protein>
    <submittedName>
        <fullName evidence="8">Putative RNA polymerase, sigma-24 subunit, ECF subfamily</fullName>
    </submittedName>
</protein>
<evidence type="ECO:0000259" key="7">
    <source>
        <dbReference type="Pfam" id="PF20239"/>
    </source>
</evidence>
<dbReference type="Gene3D" id="1.10.10.10">
    <property type="entry name" value="Winged helix-like DNA-binding domain superfamily/Winged helix DNA-binding domain"/>
    <property type="match status" value="1"/>
</dbReference>
<evidence type="ECO:0000256" key="3">
    <source>
        <dbReference type="ARBA" id="ARBA00023082"/>
    </source>
</evidence>
<comment type="similarity">
    <text evidence="1">Belongs to the sigma-70 factor family. ECF subfamily.</text>
</comment>
<feature type="domain" description="RNA polymerase sigma factor 70 region 4 type 2" evidence="6">
    <location>
        <begin position="123"/>
        <end position="175"/>
    </location>
</feature>
<feature type="domain" description="RNA polymerase sigma-70 region 2" evidence="5">
    <location>
        <begin position="18"/>
        <end position="78"/>
    </location>
</feature>
<dbReference type="InterPro" id="IPR046531">
    <property type="entry name" value="DUF6596"/>
</dbReference>
<dbReference type="InterPro" id="IPR013324">
    <property type="entry name" value="RNA_pol_sigma_r3/r4-like"/>
</dbReference>
<dbReference type="AlphaFoldDB" id="C8XKF1"/>
<dbReference type="Proteomes" id="UP000002218">
    <property type="component" value="Chromosome"/>
</dbReference>
<dbReference type="InterPro" id="IPR014284">
    <property type="entry name" value="RNA_pol_sigma-70_dom"/>
</dbReference>
<dbReference type="SUPFAM" id="SSF88946">
    <property type="entry name" value="Sigma2 domain of RNA polymerase sigma factors"/>
    <property type="match status" value="1"/>
</dbReference>
<evidence type="ECO:0000259" key="6">
    <source>
        <dbReference type="Pfam" id="PF08281"/>
    </source>
</evidence>
<keyword evidence="3" id="KW-0731">Sigma factor</keyword>
<dbReference type="STRING" id="479431.Namu_2337"/>
<evidence type="ECO:0000256" key="2">
    <source>
        <dbReference type="ARBA" id="ARBA00023015"/>
    </source>
</evidence>
<dbReference type="InParanoid" id="C8XKF1"/>
<reference evidence="9" key="1">
    <citation type="submission" date="2009-09" db="EMBL/GenBank/DDBJ databases">
        <title>The complete genome of Nakamurella multipartita DSM 44233.</title>
        <authorList>
            <consortium name="US DOE Joint Genome Institute (JGI-PGF)"/>
            <person name="Lucas S."/>
            <person name="Copeland A."/>
            <person name="Lapidus A."/>
            <person name="Glavina del Rio T."/>
            <person name="Dalin E."/>
            <person name="Tice H."/>
            <person name="Bruce D."/>
            <person name="Goodwin L."/>
            <person name="Pitluck S."/>
            <person name="Kyrpides N."/>
            <person name="Mavromatis K."/>
            <person name="Ivanova N."/>
            <person name="Ovchinnikova G."/>
            <person name="Sims D."/>
            <person name="Meincke L."/>
            <person name="Brettin T."/>
            <person name="Detter J.C."/>
            <person name="Han C."/>
            <person name="Larimer F."/>
            <person name="Land M."/>
            <person name="Hauser L."/>
            <person name="Markowitz V."/>
            <person name="Cheng J.-F."/>
            <person name="Hugenholtz P."/>
            <person name="Woyke T."/>
            <person name="Wu D."/>
            <person name="Klenk H.-P."/>
            <person name="Eisen J.A."/>
        </authorList>
    </citation>
    <scope>NUCLEOTIDE SEQUENCE [LARGE SCALE GENOMIC DNA]</scope>
    <source>
        <strain evidence="9">ATCC 700099 / DSM 44233 / CIP 104796 / JCM 9543 / NBRC 105858 / Y-104</strain>
    </source>
</reference>
<dbReference type="SUPFAM" id="SSF88659">
    <property type="entry name" value="Sigma3 and sigma4 domains of RNA polymerase sigma factors"/>
    <property type="match status" value="1"/>
</dbReference>
<dbReference type="InterPro" id="IPR036388">
    <property type="entry name" value="WH-like_DNA-bd_sf"/>
</dbReference>
<dbReference type="Pfam" id="PF08281">
    <property type="entry name" value="Sigma70_r4_2"/>
    <property type="match status" value="1"/>
</dbReference>
<keyword evidence="4" id="KW-0804">Transcription</keyword>
<dbReference type="GO" id="GO:0016987">
    <property type="term" value="F:sigma factor activity"/>
    <property type="evidence" value="ECO:0007669"/>
    <property type="project" value="UniProtKB-KW"/>
</dbReference>
<name>C8XKF1_NAKMY</name>
<proteinExistence type="inferred from homology"/>
<reference evidence="8 9" key="2">
    <citation type="journal article" date="2010" name="Stand. Genomic Sci.">
        <title>Complete genome sequence of Nakamurella multipartita type strain (Y-104).</title>
        <authorList>
            <person name="Tice H."/>
            <person name="Mayilraj S."/>
            <person name="Sims D."/>
            <person name="Lapidus A."/>
            <person name="Nolan M."/>
            <person name="Lucas S."/>
            <person name="Glavina Del Rio T."/>
            <person name="Copeland A."/>
            <person name="Cheng J.F."/>
            <person name="Meincke L."/>
            <person name="Bruce D."/>
            <person name="Goodwin L."/>
            <person name="Pitluck S."/>
            <person name="Ivanova N."/>
            <person name="Mavromatis K."/>
            <person name="Ovchinnikova G."/>
            <person name="Pati A."/>
            <person name="Chen A."/>
            <person name="Palaniappan K."/>
            <person name="Land M."/>
            <person name="Hauser L."/>
            <person name="Chang Y.J."/>
            <person name="Jeffries C.D."/>
            <person name="Detter J.C."/>
            <person name="Brettin T."/>
            <person name="Rohde M."/>
            <person name="Goker M."/>
            <person name="Bristow J."/>
            <person name="Eisen J.A."/>
            <person name="Markowitz V."/>
            <person name="Hugenholtz P."/>
            <person name="Kyrpides N.C."/>
            <person name="Klenk H.P."/>
            <person name="Chen F."/>
        </authorList>
    </citation>
    <scope>NUCLEOTIDE SEQUENCE [LARGE SCALE GENOMIC DNA]</scope>
    <source>
        <strain evidence="9">ATCC 700099 / DSM 44233 / CIP 104796 / JCM 9543 / NBRC 105858 / Y-104</strain>
    </source>
</reference>
<accession>C8XKF1</accession>
<dbReference type="PANTHER" id="PTHR47756">
    <property type="entry name" value="BLL6612 PROTEIN-RELATED"/>
    <property type="match status" value="1"/>
</dbReference>
<dbReference type="InterPro" id="IPR013249">
    <property type="entry name" value="RNA_pol_sigma70_r4_t2"/>
</dbReference>
<dbReference type="Gene3D" id="1.10.1740.10">
    <property type="match status" value="1"/>
</dbReference>
<evidence type="ECO:0000313" key="9">
    <source>
        <dbReference type="Proteomes" id="UP000002218"/>
    </source>
</evidence>
<evidence type="ECO:0000313" key="8">
    <source>
        <dbReference type="EMBL" id="ACV78713.1"/>
    </source>
</evidence>
<dbReference type="PANTHER" id="PTHR47756:SF2">
    <property type="entry name" value="BLL6612 PROTEIN"/>
    <property type="match status" value="1"/>
</dbReference>
<dbReference type="Pfam" id="PF20239">
    <property type="entry name" value="DUF6596"/>
    <property type="match status" value="1"/>
</dbReference>
<organism evidence="8 9">
    <name type="scientific">Nakamurella multipartita (strain ATCC 700099 / DSM 44233 / CIP 104796 / JCM 9543 / NBRC 105858 / Y-104)</name>
    <name type="common">Microsphaera multipartita</name>
    <dbReference type="NCBI Taxonomy" id="479431"/>
    <lineage>
        <taxon>Bacteria</taxon>
        <taxon>Bacillati</taxon>
        <taxon>Actinomycetota</taxon>
        <taxon>Actinomycetes</taxon>
        <taxon>Nakamurellales</taxon>
        <taxon>Nakamurellaceae</taxon>
        <taxon>Nakamurella</taxon>
    </lineage>
</organism>
<dbReference type="eggNOG" id="COG4941">
    <property type="taxonomic scope" value="Bacteria"/>
</dbReference>
<gene>
    <name evidence="8" type="ordered locus">Namu_2337</name>
</gene>
<dbReference type="GO" id="GO:0003677">
    <property type="term" value="F:DNA binding"/>
    <property type="evidence" value="ECO:0007669"/>
    <property type="project" value="InterPro"/>
</dbReference>
<dbReference type="KEGG" id="nml:Namu_2337"/>
<dbReference type="GO" id="GO:0006352">
    <property type="term" value="P:DNA-templated transcription initiation"/>
    <property type="evidence" value="ECO:0007669"/>
    <property type="project" value="InterPro"/>
</dbReference>
<evidence type="ECO:0000256" key="1">
    <source>
        <dbReference type="ARBA" id="ARBA00010641"/>
    </source>
</evidence>
<evidence type="ECO:0000259" key="5">
    <source>
        <dbReference type="Pfam" id="PF04542"/>
    </source>
</evidence>
<sequence length="419" mass="45472">MSDPVADAVTRLAREDSGRMVAILARRFGDLDVADESVQDALMEAVQAWPGTGVPDNPAGWLRTVATRKAIDRIRRAGSAYRRTLAVARDLLAEPVDGPDPEEDPGEELMIDDDAIRDQQLRLILLCCHPALHPDAQVALTLRLVGGLSTAEIAAGFLAPEATIAQRIVRAKRKIREARIPLRRPDDLAERVEVVLAVLYLVFNEGYLSRRSAGARVNLMDEAIRLTEVLADLLPQEPEIAGLLALELFQRSRTGARFDAAGDLVLLEDQDRSSWDLAMINRANRVLGPALGRMRPGVYQVQALIAAQHANARTAADTDWPAIATLYGQLLAMTGSPVVALNHAVAVGLADGPDAGLARLDQLTGLDGYHLLPAARAEMLVRAGRPAEAVAQFDAALRLVGGQTERRHLQRRRDCLRSG</sequence>
<dbReference type="EMBL" id="CP001737">
    <property type="protein sequence ID" value="ACV78713.1"/>
    <property type="molecule type" value="Genomic_DNA"/>
</dbReference>
<feature type="domain" description="DUF6596" evidence="7">
    <location>
        <begin position="191"/>
        <end position="288"/>
    </location>
</feature>
<keyword evidence="9" id="KW-1185">Reference proteome</keyword>
<dbReference type="NCBIfam" id="TIGR02937">
    <property type="entry name" value="sigma70-ECF"/>
    <property type="match status" value="1"/>
</dbReference>